<comment type="function">
    <text evidence="8">Initiates the restart of stalled replication forks, which reloads the replicative helicase on sites other than the origin of replication. Recognizes and binds to abandoned replication forks and remodels them to uncover a helicase loading site. Promotes assembly of the primosome at these replication forks.</text>
</comment>
<feature type="binding site" evidence="8">
    <location>
        <position position="466"/>
    </location>
    <ligand>
        <name>Zn(2+)</name>
        <dbReference type="ChEBI" id="CHEBI:29105"/>
        <label>1</label>
    </ligand>
</feature>
<reference evidence="11 12" key="1">
    <citation type="submission" date="2024-06" db="EMBL/GenBank/DDBJ databases">
        <title>The Natural Products Discovery Center: Release of the First 8490 Sequenced Strains for Exploring Actinobacteria Biosynthetic Diversity.</title>
        <authorList>
            <person name="Kalkreuter E."/>
            <person name="Kautsar S.A."/>
            <person name="Yang D."/>
            <person name="Bader C.D."/>
            <person name="Teijaro C.N."/>
            <person name="Fluegel L."/>
            <person name="Davis C.M."/>
            <person name="Simpson J.R."/>
            <person name="Lauterbach L."/>
            <person name="Steele A.D."/>
            <person name="Gui C."/>
            <person name="Meng S."/>
            <person name="Li G."/>
            <person name="Viehrig K."/>
            <person name="Ye F."/>
            <person name="Su P."/>
            <person name="Kiefer A.F."/>
            <person name="Nichols A."/>
            <person name="Cepeda A.J."/>
            <person name="Yan W."/>
            <person name="Fan B."/>
            <person name="Jiang Y."/>
            <person name="Adhikari A."/>
            <person name="Zheng C.-J."/>
            <person name="Schuster L."/>
            <person name="Cowan T.M."/>
            <person name="Smanski M.J."/>
            <person name="Chevrette M.G."/>
            <person name="De Carvalho L.P.S."/>
            <person name="Shen B."/>
        </authorList>
    </citation>
    <scope>NUCLEOTIDE SEQUENCE [LARGE SCALE GENOMIC DNA]</scope>
    <source>
        <strain evidence="11 12">NPDC033039</strain>
    </source>
</reference>
<keyword evidence="12" id="KW-1185">Reference proteome</keyword>
<keyword evidence="11" id="KW-0378">Hydrolase</keyword>
<evidence type="ECO:0000256" key="4">
    <source>
        <dbReference type="ARBA" id="ARBA00022741"/>
    </source>
</evidence>
<feature type="domain" description="Primosomal protein N' 3' DNA-binding" evidence="10">
    <location>
        <begin position="52"/>
        <end position="160"/>
    </location>
</feature>
<proteinExistence type="inferred from homology"/>
<dbReference type="Gene3D" id="3.40.1440.60">
    <property type="entry name" value="PriA, 3(prime) DNA-binding domain"/>
    <property type="match status" value="1"/>
</dbReference>
<evidence type="ECO:0000256" key="7">
    <source>
        <dbReference type="ARBA" id="ARBA00023125"/>
    </source>
</evidence>
<feature type="binding site" evidence="8">
    <location>
        <position position="457"/>
    </location>
    <ligand>
        <name>Zn(2+)</name>
        <dbReference type="ChEBI" id="CHEBI:29105"/>
        <label>2</label>
    </ligand>
</feature>
<keyword evidence="2 8" id="KW-0235">DNA replication</keyword>
<comment type="similarity">
    <text evidence="8">Belongs to the helicase family. PriA subfamily.</text>
</comment>
<dbReference type="Proteomes" id="UP001550853">
    <property type="component" value="Unassembled WGS sequence"/>
</dbReference>
<evidence type="ECO:0000256" key="2">
    <source>
        <dbReference type="ARBA" id="ARBA00022705"/>
    </source>
</evidence>
<gene>
    <name evidence="8" type="primary">priA</name>
    <name evidence="11" type="ORF">AB0E61_07860</name>
</gene>
<comment type="subunit">
    <text evidence="8">Component of the replication restart primosome.</text>
</comment>
<evidence type="ECO:0000256" key="3">
    <source>
        <dbReference type="ARBA" id="ARBA00022723"/>
    </source>
</evidence>
<dbReference type="HAMAP" id="MF_00983">
    <property type="entry name" value="PriA"/>
    <property type="match status" value="1"/>
</dbReference>
<sequence>MSREDGRQGAGADAGEQLALIRASVRETKATRAKPRTWRGAEPAAELPVARVLVDKGLVHLDRYFDYVVPAAMDAEARPGVRVRVRFGAGEKGGRREGGKLVSGFIVDRVAESDFRGVLAPLAQVLSPEPVLTPGLLALCRAVADRYAGSLADVVQLAVPPRRARAEAKESPPPLPPNAPPEPGSWQRYAAGPGFLAALTRGDAPRAVWTALPGATWPDELARAAAATLAGGRGALLVVPDGRAAARVDAALTALVGSGRHVLLTADAGPEERYRRWLAVSRGSVRAVIGTRAAMFAPVDRLGLVALWDDGDAAHSDPHAPQPHAREVLIQRAVGERAGFLLGGVSCTVEAAQLVETGWAHPLTADRERVRATAPRIRTVGEGDEARDEAARAARLPSMAWQVVREGLRHGPVLVQVPRRGYAPRLACARCRTPARCRACAGPLESPGADDLVCAWCGRAEPDWHCAECGGARLRAQVVGARRTAEELGRAFPAVPVRTSGRDHVLATVPDTPALVVSTPGAEPVAEGPGYAAGLLLDGWALLGRPDLRAGEEALRRWLTAAALVRGQEAGGTVAVIAEPTLRPVQALVRWDPVGHAVRELAERAELGFPPVSRMAAVTGRPDDIAALLASAGLPPGAEVLGPVPLPVPDPGRPRRPGDPPPGESWERALVRVRPGQGAALAAALKAARAARLVKREGEAVRVRIDPPDLG</sequence>
<evidence type="ECO:0000313" key="12">
    <source>
        <dbReference type="Proteomes" id="UP001550853"/>
    </source>
</evidence>
<feature type="binding site" evidence="8">
    <location>
        <position position="428"/>
    </location>
    <ligand>
        <name>Zn(2+)</name>
        <dbReference type="ChEBI" id="CHEBI:29105"/>
        <label>1</label>
    </ligand>
</feature>
<keyword evidence="4 8" id="KW-0547">Nucleotide-binding</keyword>
<keyword evidence="5 8" id="KW-0862">Zinc</keyword>
<feature type="binding site" evidence="8">
    <location>
        <position position="454"/>
    </location>
    <ligand>
        <name>Zn(2+)</name>
        <dbReference type="ChEBI" id="CHEBI:29105"/>
        <label>2</label>
    </ligand>
</feature>
<name>A0ABV2YW97_9ACTN</name>
<dbReference type="NCBIfam" id="NF011452">
    <property type="entry name" value="PRK14873.1-2"/>
    <property type="match status" value="1"/>
</dbReference>
<accession>A0ABV2YW97</accession>
<keyword evidence="3 8" id="KW-0479">Metal-binding</keyword>
<comment type="caution">
    <text evidence="8">As this protein does not have any detectable helicase domains, it probably does not have helicase activity.</text>
</comment>
<dbReference type="InterPro" id="IPR042115">
    <property type="entry name" value="PriA_3primeBD_sf"/>
</dbReference>
<dbReference type="Gene3D" id="3.40.50.300">
    <property type="entry name" value="P-loop containing nucleotide triphosphate hydrolases"/>
    <property type="match status" value="1"/>
</dbReference>
<dbReference type="InterPro" id="IPR027417">
    <property type="entry name" value="P-loop_NTPase"/>
</dbReference>
<dbReference type="InterPro" id="IPR005259">
    <property type="entry name" value="PriA"/>
</dbReference>
<dbReference type="GO" id="GO:0016787">
    <property type="term" value="F:hydrolase activity"/>
    <property type="evidence" value="ECO:0007669"/>
    <property type="project" value="UniProtKB-KW"/>
</dbReference>
<evidence type="ECO:0000256" key="6">
    <source>
        <dbReference type="ARBA" id="ARBA00022840"/>
    </source>
</evidence>
<evidence type="ECO:0000256" key="1">
    <source>
        <dbReference type="ARBA" id="ARBA00022515"/>
    </source>
</evidence>
<feature type="region of interest" description="Disordered" evidence="9">
    <location>
        <begin position="163"/>
        <end position="185"/>
    </location>
</feature>
<evidence type="ECO:0000256" key="5">
    <source>
        <dbReference type="ARBA" id="ARBA00022833"/>
    </source>
</evidence>
<comment type="caution">
    <text evidence="11">The sequence shown here is derived from an EMBL/GenBank/DDBJ whole genome shotgun (WGS) entry which is preliminary data.</text>
</comment>
<feature type="compositionally biased region" description="Pro residues" evidence="9">
    <location>
        <begin position="171"/>
        <end position="183"/>
    </location>
</feature>
<dbReference type="InterPro" id="IPR041222">
    <property type="entry name" value="PriA_3primeBD"/>
</dbReference>
<dbReference type="RefSeq" id="WP_030278612.1">
    <property type="nucleotide sequence ID" value="NZ_JBEZVI010000004.1"/>
</dbReference>
<feature type="region of interest" description="Disordered" evidence="9">
    <location>
        <begin position="642"/>
        <end position="666"/>
    </location>
</feature>
<dbReference type="EMBL" id="JBEZVI010000004">
    <property type="protein sequence ID" value="MEU3710003.1"/>
    <property type="molecule type" value="Genomic_DNA"/>
</dbReference>
<keyword evidence="6 8" id="KW-0067">ATP-binding</keyword>
<keyword evidence="1 8" id="KW-0639">Primosome</keyword>
<evidence type="ECO:0000256" key="9">
    <source>
        <dbReference type="SAM" id="MobiDB-lite"/>
    </source>
</evidence>
<evidence type="ECO:0000259" key="10">
    <source>
        <dbReference type="Pfam" id="PF17764"/>
    </source>
</evidence>
<feature type="binding site" evidence="8">
    <location>
        <position position="469"/>
    </location>
    <ligand>
        <name>Zn(2+)</name>
        <dbReference type="ChEBI" id="CHEBI:29105"/>
        <label>1</label>
    </ligand>
</feature>
<evidence type="ECO:0000256" key="8">
    <source>
        <dbReference type="HAMAP-Rule" id="MF_00983"/>
    </source>
</evidence>
<organism evidence="11 12">
    <name type="scientific">Streptomyces catenulae</name>
    <dbReference type="NCBI Taxonomy" id="66875"/>
    <lineage>
        <taxon>Bacteria</taxon>
        <taxon>Bacillati</taxon>
        <taxon>Actinomycetota</taxon>
        <taxon>Actinomycetes</taxon>
        <taxon>Kitasatosporales</taxon>
        <taxon>Streptomycetaceae</taxon>
        <taxon>Streptomyces</taxon>
    </lineage>
</organism>
<dbReference type="Pfam" id="PF17764">
    <property type="entry name" value="PriA_3primeBD"/>
    <property type="match status" value="1"/>
</dbReference>
<feature type="binding site" evidence="8">
    <location>
        <position position="437"/>
    </location>
    <ligand>
        <name>Zn(2+)</name>
        <dbReference type="ChEBI" id="CHEBI:29105"/>
        <label>2</label>
    </ligand>
</feature>
<keyword evidence="7 8" id="KW-0238">DNA-binding</keyword>
<feature type="binding site" evidence="8">
    <location>
        <position position="431"/>
    </location>
    <ligand>
        <name>Zn(2+)</name>
        <dbReference type="ChEBI" id="CHEBI:29105"/>
        <label>1</label>
    </ligand>
</feature>
<protein>
    <recommendedName>
        <fullName evidence="8">Probable replication restart protein PriA</fullName>
    </recommendedName>
    <alternativeName>
        <fullName evidence="8">Putative ATP-dependent DNA helicase PriA</fullName>
    </alternativeName>
</protein>
<dbReference type="PANTHER" id="PTHR30580:SF0">
    <property type="entry name" value="PRIMOSOMAL PROTEIN N"/>
    <property type="match status" value="1"/>
</dbReference>
<evidence type="ECO:0000313" key="11">
    <source>
        <dbReference type="EMBL" id="MEU3710003.1"/>
    </source>
</evidence>
<dbReference type="PANTHER" id="PTHR30580">
    <property type="entry name" value="PRIMOSOMAL PROTEIN N"/>
    <property type="match status" value="1"/>
</dbReference>
<feature type="binding site" evidence="8">
    <location>
        <position position="440"/>
    </location>
    <ligand>
        <name>Zn(2+)</name>
        <dbReference type="ChEBI" id="CHEBI:29105"/>
        <label>2</label>
    </ligand>
</feature>
<comment type="cofactor">
    <cofactor evidence="8">
        <name>Zn(2+)</name>
        <dbReference type="ChEBI" id="CHEBI:29105"/>
    </cofactor>
    <text evidence="8">Binds 2 zinc ions per subunit.</text>
</comment>